<reference evidence="2" key="2">
    <citation type="submission" date="2023-01" db="EMBL/GenBank/DDBJ databases">
        <title>Draft genome sequence of Algimonas porphyrae strain NBRC 108216.</title>
        <authorList>
            <person name="Sun Q."/>
            <person name="Mori K."/>
        </authorList>
    </citation>
    <scope>NUCLEOTIDE SEQUENCE</scope>
    <source>
        <strain evidence="2">NBRC 108216</strain>
    </source>
</reference>
<dbReference type="PANTHER" id="PTHR32060">
    <property type="entry name" value="TAIL-SPECIFIC PROTEASE"/>
    <property type="match status" value="1"/>
</dbReference>
<dbReference type="PANTHER" id="PTHR32060:SF30">
    <property type="entry name" value="CARBOXY-TERMINAL PROCESSING PROTEASE CTPA"/>
    <property type="match status" value="1"/>
</dbReference>
<dbReference type="Gene3D" id="3.30.750.170">
    <property type="match status" value="1"/>
</dbReference>
<dbReference type="InterPro" id="IPR036034">
    <property type="entry name" value="PDZ_sf"/>
</dbReference>
<sequence length="548" mass="58533">MGIEVGIMTIFRGKTVDFALAGLCSVMLLAACGGGGSSSQSAPPPVSQPGGNVWTQGQFAAASQFKDLCAAPRSGSDLNGNAFSDRAGTLSDELFWLRSWSDETYLWYNEITDRNPNGFTDRLAYFDELKTTATTASGNPRDRFHFTYDSEDWLRLTTSGASASYGARFALVASSPPRDIRVAFIEPGSPAATAGLSRGMKVITVNGVDAVNGTDTNALNAGLFPDGGGETYAFEFQRLDGTRFTTSLTSAIVTADPVNAVSVLTQNGRRYGYIHFTTFSPRTAEEALFDAFDQLQAANIDDLVLDLRYNGGGLLAIASQLSYMVAGPDRTRGRNFETLQFNNKANGINPVTGNRITPTPFYSNGQNFTVASSRSAPSVSKPRVFVLTTGRTCSASEAVMNGLRGIDVDVIQIGERTCGKPYGFYATDNCGITYFTIQFRGVNDKNFGDYADGFAPGEAPSSLGDVMPGCQISDDFGHALGDTDEALFATAIAYAETGTCPAGTVPNRKIDGPADLAQTLGHTDPALDLTRDPRIQARELAETWDARE</sequence>
<proteinExistence type="predicted"/>
<accession>A0ABQ5V5P7</accession>
<dbReference type="Pfam" id="PF03572">
    <property type="entry name" value="Peptidase_S41"/>
    <property type="match status" value="1"/>
</dbReference>
<dbReference type="InterPro" id="IPR001478">
    <property type="entry name" value="PDZ"/>
</dbReference>
<dbReference type="Gene3D" id="2.30.42.10">
    <property type="match status" value="1"/>
</dbReference>
<dbReference type="CDD" id="cd07561">
    <property type="entry name" value="Peptidase_S41_CPP_like"/>
    <property type="match status" value="1"/>
</dbReference>
<evidence type="ECO:0000313" key="2">
    <source>
        <dbReference type="EMBL" id="GLQ21906.1"/>
    </source>
</evidence>
<dbReference type="EMBL" id="BSNJ01000007">
    <property type="protein sequence ID" value="GLQ21906.1"/>
    <property type="molecule type" value="Genomic_DNA"/>
</dbReference>
<feature type="domain" description="PDZ" evidence="1">
    <location>
        <begin position="163"/>
        <end position="240"/>
    </location>
</feature>
<dbReference type="Gene3D" id="3.90.226.10">
    <property type="entry name" value="2-enoyl-CoA Hydratase, Chain A, domain 1"/>
    <property type="match status" value="1"/>
</dbReference>
<evidence type="ECO:0000313" key="3">
    <source>
        <dbReference type="Proteomes" id="UP001161390"/>
    </source>
</evidence>
<name>A0ABQ5V5P7_9PROT</name>
<dbReference type="Proteomes" id="UP001161390">
    <property type="component" value="Unassembled WGS sequence"/>
</dbReference>
<organism evidence="2 3">
    <name type="scientific">Algimonas porphyrae</name>
    <dbReference type="NCBI Taxonomy" id="1128113"/>
    <lineage>
        <taxon>Bacteria</taxon>
        <taxon>Pseudomonadati</taxon>
        <taxon>Pseudomonadota</taxon>
        <taxon>Alphaproteobacteria</taxon>
        <taxon>Maricaulales</taxon>
        <taxon>Robiginitomaculaceae</taxon>
        <taxon>Algimonas</taxon>
    </lineage>
</organism>
<dbReference type="SUPFAM" id="SSF50156">
    <property type="entry name" value="PDZ domain-like"/>
    <property type="match status" value="1"/>
</dbReference>
<keyword evidence="3" id="KW-1185">Reference proteome</keyword>
<protein>
    <submittedName>
        <fullName evidence="2">Peptidase S41</fullName>
    </submittedName>
</protein>
<evidence type="ECO:0000259" key="1">
    <source>
        <dbReference type="SMART" id="SM00228"/>
    </source>
</evidence>
<gene>
    <name evidence="2" type="ORF">GCM10007854_28610</name>
</gene>
<reference evidence="2" key="1">
    <citation type="journal article" date="2014" name="Int. J. Syst. Evol. Microbiol.">
        <title>Complete genome of a new Firmicutes species belonging to the dominant human colonic microbiota ('Ruminococcus bicirculans') reveals two chromosomes and a selective capacity to utilize plant glucans.</title>
        <authorList>
            <consortium name="NISC Comparative Sequencing Program"/>
            <person name="Wegmann U."/>
            <person name="Louis P."/>
            <person name="Goesmann A."/>
            <person name="Henrissat B."/>
            <person name="Duncan S.H."/>
            <person name="Flint H.J."/>
        </authorList>
    </citation>
    <scope>NUCLEOTIDE SEQUENCE</scope>
    <source>
        <strain evidence="2">NBRC 108216</strain>
    </source>
</reference>
<comment type="caution">
    <text evidence="2">The sequence shown here is derived from an EMBL/GenBank/DDBJ whole genome shotgun (WGS) entry which is preliminary data.</text>
</comment>
<dbReference type="InterPro" id="IPR029045">
    <property type="entry name" value="ClpP/crotonase-like_dom_sf"/>
</dbReference>
<dbReference type="InterPro" id="IPR005151">
    <property type="entry name" value="Tail-specific_protease"/>
</dbReference>
<dbReference type="SMART" id="SM00228">
    <property type="entry name" value="PDZ"/>
    <property type="match status" value="1"/>
</dbReference>
<dbReference type="SUPFAM" id="SSF52096">
    <property type="entry name" value="ClpP/crotonase"/>
    <property type="match status" value="1"/>
</dbReference>